<evidence type="ECO:0000256" key="6">
    <source>
        <dbReference type="ARBA" id="ARBA00023163"/>
    </source>
</evidence>
<dbReference type="InterPro" id="IPR039420">
    <property type="entry name" value="WalR-like"/>
</dbReference>
<evidence type="ECO:0000256" key="5">
    <source>
        <dbReference type="ARBA" id="ARBA00023159"/>
    </source>
</evidence>
<dbReference type="GO" id="GO:0000976">
    <property type="term" value="F:transcription cis-regulatory region binding"/>
    <property type="evidence" value="ECO:0007669"/>
    <property type="project" value="TreeGrafter"/>
</dbReference>
<evidence type="ECO:0000256" key="1">
    <source>
        <dbReference type="ARBA" id="ARBA00022553"/>
    </source>
</evidence>
<dbReference type="InterPro" id="IPR049170">
    <property type="entry name" value="GlnR_N"/>
</dbReference>
<dbReference type="GO" id="GO:0006355">
    <property type="term" value="P:regulation of DNA-templated transcription"/>
    <property type="evidence" value="ECO:0007669"/>
    <property type="project" value="InterPro"/>
</dbReference>
<comment type="caution">
    <text evidence="10">The sequence shown here is derived from an EMBL/GenBank/DDBJ whole genome shotgun (WGS) entry which is preliminary data.</text>
</comment>
<evidence type="ECO:0000256" key="8">
    <source>
        <dbReference type="SAM" id="MobiDB-lite"/>
    </source>
</evidence>
<protein>
    <submittedName>
        <fullName evidence="10">Transcriptional regulator</fullName>
    </submittedName>
</protein>
<feature type="region of interest" description="Disordered" evidence="8">
    <location>
        <begin position="223"/>
        <end position="246"/>
    </location>
</feature>
<evidence type="ECO:0000313" key="11">
    <source>
        <dbReference type="Proteomes" id="UP000292568"/>
    </source>
</evidence>
<reference evidence="10 11" key="1">
    <citation type="submission" date="2018-12" db="EMBL/GenBank/DDBJ databases">
        <title>Unveiling genomic diversity among members of the Bifidobacterium pseudolongum species, a widely distributed gut commensal of the animal kingdom.</title>
        <authorList>
            <person name="Lugli G.A."/>
            <person name="Duranti S."/>
            <person name="Albert K."/>
            <person name="Mancabelli L."/>
            <person name="Napoli S."/>
            <person name="Viappiani A."/>
            <person name="Anzalone R."/>
            <person name="Longhi G."/>
            <person name="Milani C."/>
            <person name="Turroni F."/>
            <person name="Alessandri G."/>
            <person name="Sela D.A."/>
            <person name="Van Sinderen D."/>
            <person name="Ventura M."/>
        </authorList>
    </citation>
    <scope>NUCLEOTIDE SEQUENCE [LARGE SCALE GENOMIC DNA]</scope>
    <source>
        <strain evidence="10 11">2093B</strain>
    </source>
</reference>
<name>A0A4Q4ZZ71_9BIFI</name>
<dbReference type="EMBL" id="RYUH01000014">
    <property type="protein sequence ID" value="RYQ08981.1"/>
    <property type="molecule type" value="Genomic_DNA"/>
</dbReference>
<keyword evidence="6" id="KW-0804">Transcription</keyword>
<evidence type="ECO:0000259" key="9">
    <source>
        <dbReference type="PROSITE" id="PS51755"/>
    </source>
</evidence>
<keyword evidence="3" id="KW-0805">Transcription regulation</keyword>
<dbReference type="Pfam" id="PF00486">
    <property type="entry name" value="Trans_reg_C"/>
    <property type="match status" value="1"/>
</dbReference>
<keyword evidence="4 7" id="KW-0238">DNA-binding</keyword>
<dbReference type="InterPro" id="IPR016032">
    <property type="entry name" value="Sig_transdc_resp-reg_C-effctor"/>
</dbReference>
<dbReference type="GO" id="GO:0032993">
    <property type="term" value="C:protein-DNA complex"/>
    <property type="evidence" value="ECO:0007669"/>
    <property type="project" value="TreeGrafter"/>
</dbReference>
<keyword evidence="5" id="KW-0010">Activator</keyword>
<feature type="DNA-binding region" description="OmpR/PhoB-type" evidence="7">
    <location>
        <begin position="128"/>
        <end position="225"/>
    </location>
</feature>
<accession>A0A4Q4ZZ71</accession>
<organism evidence="10 11">
    <name type="scientific">Bifidobacterium pseudolongum subsp. globosum</name>
    <dbReference type="NCBI Taxonomy" id="1690"/>
    <lineage>
        <taxon>Bacteria</taxon>
        <taxon>Bacillati</taxon>
        <taxon>Actinomycetota</taxon>
        <taxon>Actinomycetes</taxon>
        <taxon>Bifidobacteriales</taxon>
        <taxon>Bifidobacteriaceae</taxon>
        <taxon>Bifidobacterium</taxon>
    </lineage>
</organism>
<dbReference type="Gene3D" id="1.10.10.10">
    <property type="entry name" value="Winged helix-like DNA-binding domain superfamily/Winged helix DNA-binding domain"/>
    <property type="match status" value="1"/>
</dbReference>
<gene>
    <name evidence="10" type="ORF">PG2093B_1535</name>
</gene>
<dbReference type="PANTHER" id="PTHR48111">
    <property type="entry name" value="REGULATOR OF RPOS"/>
    <property type="match status" value="1"/>
</dbReference>
<keyword evidence="1" id="KW-0597">Phosphoprotein</keyword>
<evidence type="ECO:0000256" key="4">
    <source>
        <dbReference type="ARBA" id="ARBA00023125"/>
    </source>
</evidence>
<dbReference type="Gene3D" id="3.40.50.2300">
    <property type="match status" value="1"/>
</dbReference>
<dbReference type="InterPro" id="IPR001867">
    <property type="entry name" value="OmpR/PhoB-type_DNA-bd"/>
</dbReference>
<dbReference type="Pfam" id="PF21695">
    <property type="entry name" value="GlnR_1st"/>
    <property type="match status" value="1"/>
</dbReference>
<dbReference type="AlphaFoldDB" id="A0A4Q4ZZ71"/>
<dbReference type="GO" id="GO:0005829">
    <property type="term" value="C:cytosol"/>
    <property type="evidence" value="ECO:0007669"/>
    <property type="project" value="TreeGrafter"/>
</dbReference>
<dbReference type="PROSITE" id="PS51755">
    <property type="entry name" value="OMPR_PHOB"/>
    <property type="match status" value="1"/>
</dbReference>
<keyword evidence="2" id="KW-0902">Two-component regulatory system</keyword>
<feature type="compositionally biased region" description="Basic and acidic residues" evidence="8">
    <location>
        <begin position="231"/>
        <end position="246"/>
    </location>
</feature>
<dbReference type="GO" id="GO:0000156">
    <property type="term" value="F:phosphorelay response regulator activity"/>
    <property type="evidence" value="ECO:0007669"/>
    <property type="project" value="TreeGrafter"/>
</dbReference>
<evidence type="ECO:0000256" key="7">
    <source>
        <dbReference type="PROSITE-ProRule" id="PRU01091"/>
    </source>
</evidence>
<dbReference type="PANTHER" id="PTHR48111:SF16">
    <property type="entry name" value="TRANSCRIPTIONAL REGULATORY PROTEIN GLNR"/>
    <property type="match status" value="1"/>
</dbReference>
<dbReference type="SMART" id="SM00862">
    <property type="entry name" value="Trans_reg_C"/>
    <property type="match status" value="1"/>
</dbReference>
<dbReference type="SUPFAM" id="SSF46894">
    <property type="entry name" value="C-terminal effector domain of the bipartite response regulators"/>
    <property type="match status" value="1"/>
</dbReference>
<dbReference type="Proteomes" id="UP000292568">
    <property type="component" value="Unassembled WGS sequence"/>
</dbReference>
<evidence type="ECO:0000256" key="3">
    <source>
        <dbReference type="ARBA" id="ARBA00023015"/>
    </source>
</evidence>
<sequence>MTTSPDPATVLPSLALLSHRVRVLPMDAASLVKMPEQTILLLDSRDDLANAKTLCRMIHASGLTTPILLILTEGGFTVVNAEWGVSDVIVASASPAEVEGRLRLVSERRNTYTVATNGTAQQADAQEDGLIRSGELIVDTNGYTANLRGIPIDLAYKEFELLKYLVQHPGRVFTRAQLLQEVWGYDYYGGTRTVDVHIRRLRAKLGGEYEHVIGTVRNVGYRFDPPENDEAQEHAKEAAEHSPAEK</sequence>
<dbReference type="InterPro" id="IPR036388">
    <property type="entry name" value="WH-like_DNA-bd_sf"/>
</dbReference>
<evidence type="ECO:0000256" key="2">
    <source>
        <dbReference type="ARBA" id="ARBA00023012"/>
    </source>
</evidence>
<dbReference type="FunFam" id="1.10.10.10:FF:000216">
    <property type="entry name" value="DNA-binding response regulator"/>
    <property type="match status" value="1"/>
</dbReference>
<evidence type="ECO:0000313" key="10">
    <source>
        <dbReference type="EMBL" id="RYQ08981.1"/>
    </source>
</evidence>
<proteinExistence type="predicted"/>
<feature type="domain" description="OmpR/PhoB-type" evidence="9">
    <location>
        <begin position="128"/>
        <end position="225"/>
    </location>
</feature>
<dbReference type="CDD" id="cd00383">
    <property type="entry name" value="trans_reg_C"/>
    <property type="match status" value="1"/>
</dbReference>